<dbReference type="EMBL" id="JAAIUW010000001">
    <property type="protein sequence ID" value="KAF7843192.1"/>
    <property type="molecule type" value="Genomic_DNA"/>
</dbReference>
<evidence type="ECO:0000256" key="1">
    <source>
        <dbReference type="SAM" id="MobiDB-lite"/>
    </source>
</evidence>
<dbReference type="InterPro" id="IPR044730">
    <property type="entry name" value="RNase_H-like_dom_plant"/>
</dbReference>
<dbReference type="InterPro" id="IPR036397">
    <property type="entry name" value="RNaseH_sf"/>
</dbReference>
<evidence type="ECO:0000313" key="4">
    <source>
        <dbReference type="Proteomes" id="UP000634136"/>
    </source>
</evidence>
<evidence type="ECO:0000313" key="3">
    <source>
        <dbReference type="EMBL" id="KAF7843192.1"/>
    </source>
</evidence>
<dbReference type="InterPro" id="IPR012337">
    <property type="entry name" value="RNaseH-like_sf"/>
</dbReference>
<protein>
    <submittedName>
        <fullName evidence="3">Putative ribonuclease H-like domain-containing protein</fullName>
    </submittedName>
</protein>
<feature type="region of interest" description="Disordered" evidence="1">
    <location>
        <begin position="1"/>
        <end position="28"/>
    </location>
</feature>
<dbReference type="AlphaFoldDB" id="A0A834XDU6"/>
<proteinExistence type="predicted"/>
<dbReference type="GO" id="GO:0003676">
    <property type="term" value="F:nucleic acid binding"/>
    <property type="evidence" value="ECO:0007669"/>
    <property type="project" value="InterPro"/>
</dbReference>
<dbReference type="SUPFAM" id="SSF53098">
    <property type="entry name" value="Ribonuclease H-like"/>
    <property type="match status" value="1"/>
</dbReference>
<dbReference type="GO" id="GO:0004523">
    <property type="term" value="F:RNA-DNA hybrid ribonuclease activity"/>
    <property type="evidence" value="ECO:0007669"/>
    <property type="project" value="InterPro"/>
</dbReference>
<dbReference type="OrthoDB" id="1434060at2759"/>
<feature type="compositionally biased region" description="Basic and acidic residues" evidence="1">
    <location>
        <begin position="19"/>
        <end position="28"/>
    </location>
</feature>
<feature type="domain" description="RNase H type-1" evidence="2">
    <location>
        <begin position="80"/>
        <end position="202"/>
    </location>
</feature>
<sequence>MTLECTTVTELEAGSSSARRTEDEATRSSDVEVVVAGRNCGGLGRIFRQCGERAIISVRLENELGEEMVGTQPEGWSKLNVDGSCLDNGNTIAAVGIIRDNNGSWLSGYAQFIGVGCSIQAELWSLYLGLRRAKDMGIQLLEVESDCQGVVEFMLCDNISNTHLLALLILSCRSFLPQFNQCVVRHIYREKNSCTDCLAKFAAAHKLPFTIYHVVPSYLKSVFWADLFGICGTRRISIPLETG</sequence>
<dbReference type="PANTHER" id="PTHR47723">
    <property type="entry name" value="OS05G0353850 PROTEIN"/>
    <property type="match status" value="1"/>
</dbReference>
<reference evidence="3" key="1">
    <citation type="submission" date="2020-09" db="EMBL/GenBank/DDBJ databases">
        <title>Genome-Enabled Discovery of Anthraquinone Biosynthesis in Senna tora.</title>
        <authorList>
            <person name="Kang S.-H."/>
            <person name="Pandey R.P."/>
            <person name="Lee C.-M."/>
            <person name="Sim J.-S."/>
            <person name="Jeong J.-T."/>
            <person name="Choi B.-S."/>
            <person name="Jung M."/>
            <person name="Ginzburg D."/>
            <person name="Zhao K."/>
            <person name="Won S.Y."/>
            <person name="Oh T.-J."/>
            <person name="Yu Y."/>
            <person name="Kim N.-H."/>
            <person name="Lee O.R."/>
            <person name="Lee T.-H."/>
            <person name="Bashyal P."/>
            <person name="Kim T.-S."/>
            <person name="Lee W.-H."/>
            <person name="Kawkins C."/>
            <person name="Kim C.-K."/>
            <person name="Kim J.S."/>
            <person name="Ahn B.O."/>
            <person name="Rhee S.Y."/>
            <person name="Sohng J.K."/>
        </authorList>
    </citation>
    <scope>NUCLEOTIDE SEQUENCE</scope>
    <source>
        <tissue evidence="3">Leaf</tissue>
    </source>
</reference>
<dbReference type="Gene3D" id="3.30.420.10">
    <property type="entry name" value="Ribonuclease H-like superfamily/Ribonuclease H"/>
    <property type="match status" value="1"/>
</dbReference>
<dbReference type="InterPro" id="IPR053151">
    <property type="entry name" value="RNase_H-like"/>
</dbReference>
<keyword evidence="4" id="KW-1185">Reference proteome</keyword>
<dbReference type="PANTHER" id="PTHR47723:SF19">
    <property type="entry name" value="POLYNUCLEOTIDYL TRANSFERASE, RIBONUCLEASE H-LIKE SUPERFAMILY PROTEIN"/>
    <property type="match status" value="1"/>
</dbReference>
<accession>A0A834XDU6</accession>
<dbReference type="Proteomes" id="UP000634136">
    <property type="component" value="Unassembled WGS sequence"/>
</dbReference>
<evidence type="ECO:0000259" key="2">
    <source>
        <dbReference type="Pfam" id="PF13456"/>
    </source>
</evidence>
<feature type="compositionally biased region" description="Polar residues" evidence="1">
    <location>
        <begin position="1"/>
        <end position="18"/>
    </location>
</feature>
<name>A0A834XDU6_9FABA</name>
<comment type="caution">
    <text evidence="3">The sequence shown here is derived from an EMBL/GenBank/DDBJ whole genome shotgun (WGS) entry which is preliminary data.</text>
</comment>
<dbReference type="CDD" id="cd06222">
    <property type="entry name" value="RNase_H_like"/>
    <property type="match status" value="1"/>
</dbReference>
<dbReference type="Pfam" id="PF13456">
    <property type="entry name" value="RVT_3"/>
    <property type="match status" value="1"/>
</dbReference>
<gene>
    <name evidence="3" type="ORF">G2W53_000097</name>
</gene>
<organism evidence="3 4">
    <name type="scientific">Senna tora</name>
    <dbReference type="NCBI Taxonomy" id="362788"/>
    <lineage>
        <taxon>Eukaryota</taxon>
        <taxon>Viridiplantae</taxon>
        <taxon>Streptophyta</taxon>
        <taxon>Embryophyta</taxon>
        <taxon>Tracheophyta</taxon>
        <taxon>Spermatophyta</taxon>
        <taxon>Magnoliopsida</taxon>
        <taxon>eudicotyledons</taxon>
        <taxon>Gunneridae</taxon>
        <taxon>Pentapetalae</taxon>
        <taxon>rosids</taxon>
        <taxon>fabids</taxon>
        <taxon>Fabales</taxon>
        <taxon>Fabaceae</taxon>
        <taxon>Caesalpinioideae</taxon>
        <taxon>Cassia clade</taxon>
        <taxon>Senna</taxon>
    </lineage>
</organism>
<dbReference type="InterPro" id="IPR002156">
    <property type="entry name" value="RNaseH_domain"/>
</dbReference>